<dbReference type="Pfam" id="PF02801">
    <property type="entry name" value="Ketoacyl-synt_C"/>
    <property type="match status" value="1"/>
</dbReference>
<dbReference type="SMART" id="SM00825">
    <property type="entry name" value="PKS_KS"/>
    <property type="match status" value="1"/>
</dbReference>
<dbReference type="PROSITE" id="PS52004">
    <property type="entry name" value="KS3_2"/>
    <property type="match status" value="1"/>
</dbReference>
<dbReference type="Gene3D" id="3.40.47.10">
    <property type="match status" value="1"/>
</dbReference>
<feature type="active site" description="For beta-ketoacyl synthase activity" evidence="12">
    <location>
        <position position="163"/>
    </location>
</feature>
<sequence length="412" mass="43941">MKRVVITGMGVVSPAGNDLKSFWTNIVNGRSNAANITRFNAEHFKTHFAAEVKDFKMADHLDRNEIKRSDLYSQYAMVAAKEAIEDSGFELDKMSPFDVGVILGSAQGGFETFEQQVRDYAANSFVPHFNPFFIPKTLVNMASGLVSIKYGFMGINFSAVSACASANTALMDALNYIRWGKAKIIITGGSDAPISEGSIGGYNALKALSTRNHAPHEASRPFDVERDGFVMGEGAGVLVLEEYEHAVARGAKIYAEVAGAAMTSDAYHITATHPEGKGAIQGMKFALHDAGLNAEDVNYVNAHATSTPVGDLSESKAINAVFGNNQNLSISATKSMTGHLLGAAGAIESIIAVKAITDGIIPPTINTHTIDPEVPANLHIVIKEAIYKKVDVALSNTFGFGGHNGIALFKRV</sequence>
<evidence type="ECO:0000256" key="1">
    <source>
        <dbReference type="ARBA" id="ARBA00005194"/>
    </source>
</evidence>
<dbReference type="InterPro" id="IPR017568">
    <property type="entry name" value="3-oxoacyl-ACP_synth-2"/>
</dbReference>
<evidence type="ECO:0000256" key="11">
    <source>
        <dbReference type="PIRNR" id="PIRNR000447"/>
    </source>
</evidence>
<keyword evidence="6 11" id="KW-0808">Transferase</keyword>
<evidence type="ECO:0000256" key="2">
    <source>
        <dbReference type="ARBA" id="ARBA00008467"/>
    </source>
</evidence>
<dbReference type="AlphaFoldDB" id="A0A4Y8AIF1"/>
<evidence type="ECO:0000256" key="9">
    <source>
        <dbReference type="ARBA" id="ARBA00023160"/>
    </source>
</evidence>
<dbReference type="EC" id="2.3.1.179" evidence="3 11"/>
<dbReference type="EMBL" id="SNQG01000001">
    <property type="protein sequence ID" value="TEW68856.1"/>
    <property type="molecule type" value="Genomic_DNA"/>
</dbReference>
<dbReference type="SUPFAM" id="SSF53901">
    <property type="entry name" value="Thiolase-like"/>
    <property type="match status" value="2"/>
</dbReference>
<dbReference type="NCBIfam" id="NF005589">
    <property type="entry name" value="PRK07314.1"/>
    <property type="match status" value="1"/>
</dbReference>
<evidence type="ECO:0000256" key="10">
    <source>
        <dbReference type="ARBA" id="ARBA00023315"/>
    </source>
</evidence>
<keyword evidence="9 11" id="KW-0275">Fatty acid biosynthesis</keyword>
<dbReference type="UniPathway" id="UPA00094"/>
<dbReference type="InterPro" id="IPR016039">
    <property type="entry name" value="Thiolase-like"/>
</dbReference>
<evidence type="ECO:0000256" key="3">
    <source>
        <dbReference type="ARBA" id="ARBA00012356"/>
    </source>
</evidence>
<keyword evidence="7" id="KW-0276">Fatty acid metabolism</keyword>
<dbReference type="RefSeq" id="WP_134334695.1">
    <property type="nucleotide sequence ID" value="NZ_BMCZ01000001.1"/>
</dbReference>
<reference evidence="16" key="2">
    <citation type="submission" date="2019-03" db="EMBL/GenBank/DDBJ databases">
        <authorList>
            <person name="Yan Y.-Q."/>
            <person name="Du Z.-J."/>
        </authorList>
    </citation>
    <scope>NUCLEOTIDE SEQUENCE</scope>
    <source>
        <strain evidence="16">PP-F2FG21</strain>
    </source>
</reference>
<dbReference type="OrthoDB" id="9808669at2"/>
<evidence type="ECO:0000256" key="4">
    <source>
        <dbReference type="ARBA" id="ARBA00014657"/>
    </source>
</evidence>
<protein>
    <recommendedName>
        <fullName evidence="4 11">3-oxoacyl-[acyl-carrier-protein] synthase 2</fullName>
        <ecNumber evidence="3 11">2.3.1.179</ecNumber>
    </recommendedName>
</protein>
<dbReference type="Proteomes" id="UP000297248">
    <property type="component" value="Unassembled WGS sequence"/>
</dbReference>
<dbReference type="PANTHER" id="PTHR11712">
    <property type="entry name" value="POLYKETIDE SYNTHASE-RELATED"/>
    <property type="match status" value="1"/>
</dbReference>
<keyword evidence="18" id="KW-1185">Reference proteome</keyword>
<dbReference type="FunFam" id="3.40.47.10:FF:000018">
    <property type="entry name" value="3-oxoacyl-[acyl-carrier-protein] synthase 2"/>
    <property type="match status" value="1"/>
</dbReference>
<dbReference type="InterPro" id="IPR000794">
    <property type="entry name" value="Beta-ketoacyl_synthase"/>
</dbReference>
<comment type="caution">
    <text evidence="16">The sequence shown here is derived from an EMBL/GenBank/DDBJ whole genome shotgun (WGS) entry which is preliminary data.</text>
</comment>
<evidence type="ECO:0000256" key="5">
    <source>
        <dbReference type="ARBA" id="ARBA00022516"/>
    </source>
</evidence>
<dbReference type="PIRSF" id="PIRSF000447">
    <property type="entry name" value="KAS_II"/>
    <property type="match status" value="1"/>
</dbReference>
<dbReference type="Pfam" id="PF00109">
    <property type="entry name" value="ketoacyl-synt"/>
    <property type="match status" value="1"/>
</dbReference>
<dbReference type="EMBL" id="JACIEG010000001">
    <property type="protein sequence ID" value="MBB3968126.1"/>
    <property type="molecule type" value="Genomic_DNA"/>
</dbReference>
<evidence type="ECO:0000313" key="17">
    <source>
        <dbReference type="Proteomes" id="UP000297248"/>
    </source>
</evidence>
<dbReference type="GO" id="GO:0004315">
    <property type="term" value="F:3-oxoacyl-[acyl-carrier-protein] synthase activity"/>
    <property type="evidence" value="ECO:0007669"/>
    <property type="project" value="UniProtKB-UniRule"/>
</dbReference>
<comment type="similarity">
    <text evidence="2 11 13">Belongs to the thiolase-like superfamily. Beta-ketoacyl-ACP synthases family.</text>
</comment>
<reference evidence="15 18" key="3">
    <citation type="submission" date="2020-08" db="EMBL/GenBank/DDBJ databases">
        <title>Genomic Encyclopedia of Type Strains, Phase IV (KMG-IV): sequencing the most valuable type-strain genomes for metagenomic binning, comparative biology and taxonomic classification.</title>
        <authorList>
            <person name="Goeker M."/>
        </authorList>
    </citation>
    <scope>NUCLEOTIDE SEQUENCE [LARGE SCALE GENOMIC DNA]</scope>
    <source>
        <strain evidence="15 18">DSM 100995</strain>
    </source>
</reference>
<keyword evidence="8" id="KW-0443">Lipid metabolism</keyword>
<dbReference type="InterPro" id="IPR020841">
    <property type="entry name" value="PKS_Beta-ketoAc_synthase_dom"/>
</dbReference>
<dbReference type="PROSITE" id="PS00606">
    <property type="entry name" value="KS3_1"/>
    <property type="match status" value="1"/>
</dbReference>
<dbReference type="NCBIfam" id="TIGR03150">
    <property type="entry name" value="fabF"/>
    <property type="match status" value="1"/>
</dbReference>
<feature type="domain" description="Ketosynthase family 3 (KS3)" evidence="14">
    <location>
        <begin position="1"/>
        <end position="411"/>
    </location>
</feature>
<dbReference type="InterPro" id="IPR014031">
    <property type="entry name" value="Ketoacyl_synth_C"/>
</dbReference>
<name>A0A4Y8AIF1_9SPHI</name>
<comment type="catalytic activity">
    <reaction evidence="11">
        <text>a fatty acyl-[ACP] + malonyl-[ACP] + H(+) = a 3-oxoacyl-[ACP] + holo-[ACP] + CO2</text>
        <dbReference type="Rhea" id="RHEA:22836"/>
        <dbReference type="Rhea" id="RHEA-COMP:9623"/>
        <dbReference type="Rhea" id="RHEA-COMP:9685"/>
        <dbReference type="Rhea" id="RHEA-COMP:9916"/>
        <dbReference type="Rhea" id="RHEA-COMP:14125"/>
        <dbReference type="ChEBI" id="CHEBI:15378"/>
        <dbReference type="ChEBI" id="CHEBI:16526"/>
        <dbReference type="ChEBI" id="CHEBI:64479"/>
        <dbReference type="ChEBI" id="CHEBI:78449"/>
        <dbReference type="ChEBI" id="CHEBI:78776"/>
        <dbReference type="ChEBI" id="CHEBI:138651"/>
    </reaction>
</comment>
<dbReference type="InterPro" id="IPR014030">
    <property type="entry name" value="Ketoacyl_synth_N"/>
</dbReference>
<dbReference type="Proteomes" id="UP000583101">
    <property type="component" value="Unassembled WGS sequence"/>
</dbReference>
<dbReference type="CDD" id="cd00834">
    <property type="entry name" value="KAS_I_II"/>
    <property type="match status" value="1"/>
</dbReference>
<evidence type="ECO:0000256" key="8">
    <source>
        <dbReference type="ARBA" id="ARBA00023098"/>
    </source>
</evidence>
<evidence type="ECO:0000256" key="13">
    <source>
        <dbReference type="RuleBase" id="RU003694"/>
    </source>
</evidence>
<evidence type="ECO:0000259" key="14">
    <source>
        <dbReference type="PROSITE" id="PS52004"/>
    </source>
</evidence>
<proteinExistence type="inferred from homology"/>
<accession>A0A4Y8AIF1</accession>
<evidence type="ECO:0000313" key="15">
    <source>
        <dbReference type="EMBL" id="MBB3968126.1"/>
    </source>
</evidence>
<dbReference type="GO" id="GO:0006633">
    <property type="term" value="P:fatty acid biosynthetic process"/>
    <property type="evidence" value="ECO:0007669"/>
    <property type="project" value="UniProtKB-UniRule"/>
</dbReference>
<keyword evidence="10 11" id="KW-0012">Acyltransferase</keyword>
<dbReference type="InterPro" id="IPR018201">
    <property type="entry name" value="Ketoacyl_synth_AS"/>
</dbReference>
<evidence type="ECO:0000256" key="6">
    <source>
        <dbReference type="ARBA" id="ARBA00022679"/>
    </source>
</evidence>
<keyword evidence="5 11" id="KW-0444">Lipid biosynthesis</keyword>
<comment type="catalytic activity">
    <reaction evidence="11">
        <text>(9Z)-hexadecenoyl-[ACP] + malonyl-[ACP] + H(+) = 3-oxo-(11Z)-octadecenoyl-[ACP] + holo-[ACP] + CO2</text>
        <dbReference type="Rhea" id="RHEA:55040"/>
        <dbReference type="Rhea" id="RHEA-COMP:9623"/>
        <dbReference type="Rhea" id="RHEA-COMP:9685"/>
        <dbReference type="Rhea" id="RHEA-COMP:10800"/>
        <dbReference type="Rhea" id="RHEA-COMP:14074"/>
        <dbReference type="ChEBI" id="CHEBI:15378"/>
        <dbReference type="ChEBI" id="CHEBI:16526"/>
        <dbReference type="ChEBI" id="CHEBI:64479"/>
        <dbReference type="ChEBI" id="CHEBI:78449"/>
        <dbReference type="ChEBI" id="CHEBI:83989"/>
        <dbReference type="ChEBI" id="CHEBI:138538"/>
        <dbReference type="EC" id="2.3.1.179"/>
    </reaction>
</comment>
<evidence type="ECO:0000313" key="18">
    <source>
        <dbReference type="Proteomes" id="UP000583101"/>
    </source>
</evidence>
<comment type="pathway">
    <text evidence="1 11">Lipid metabolism; fatty acid biosynthesis.</text>
</comment>
<evidence type="ECO:0000256" key="12">
    <source>
        <dbReference type="PIRSR" id="PIRSR000447-1"/>
    </source>
</evidence>
<gene>
    <name evidence="16" type="primary">fabF</name>
    <name evidence="16" type="ORF">E2R65_01450</name>
    <name evidence="15" type="ORF">GGR35_000712</name>
</gene>
<evidence type="ECO:0000313" key="16">
    <source>
        <dbReference type="EMBL" id="TEW68856.1"/>
    </source>
</evidence>
<dbReference type="GO" id="GO:0005829">
    <property type="term" value="C:cytosol"/>
    <property type="evidence" value="ECO:0007669"/>
    <property type="project" value="TreeGrafter"/>
</dbReference>
<dbReference type="PANTHER" id="PTHR11712:SF336">
    <property type="entry name" value="3-OXOACYL-[ACYL-CARRIER-PROTEIN] SYNTHASE, MITOCHONDRIAL"/>
    <property type="match status" value="1"/>
</dbReference>
<evidence type="ECO:0000256" key="7">
    <source>
        <dbReference type="ARBA" id="ARBA00022832"/>
    </source>
</evidence>
<organism evidence="16 17">
    <name type="scientific">Mucilaginibacter phyllosphaerae</name>
    <dbReference type="NCBI Taxonomy" id="1812349"/>
    <lineage>
        <taxon>Bacteria</taxon>
        <taxon>Pseudomonadati</taxon>
        <taxon>Bacteroidota</taxon>
        <taxon>Sphingobacteriia</taxon>
        <taxon>Sphingobacteriales</taxon>
        <taxon>Sphingobacteriaceae</taxon>
        <taxon>Mucilaginibacter</taxon>
    </lineage>
</organism>
<reference evidence="16 17" key="1">
    <citation type="journal article" date="2016" name="Int. J. Syst. Evol. Microbiol.">
        <title>Proposal of Mucilaginibacter phyllosphaerae sp. nov. isolated from the phyllosphere of Galium album.</title>
        <authorList>
            <person name="Aydogan E.L."/>
            <person name="Busse H.J."/>
            <person name="Moser G."/>
            <person name="Muller C."/>
            <person name="Kampfer P."/>
            <person name="Glaeser S.P."/>
        </authorList>
    </citation>
    <scope>NUCLEOTIDE SEQUENCE [LARGE SCALE GENOMIC DNA]</scope>
    <source>
        <strain evidence="16 17">PP-F2FG21</strain>
    </source>
</reference>
<comment type="function">
    <text evidence="11">Involved in the type II fatty acid elongation cycle. Catalyzes the elongation of a wide range of acyl-ACP by the addition of two carbons from malonyl-ACP to an acyl acceptor. Can efficiently catalyze the conversion of palmitoleoyl-ACP (cis-hexadec-9-enoyl-ACP) to cis-vaccenoyl-ACP (cis-octadec-11-enoyl-ACP), an essential step in the thermal regulation of fatty acid composition.</text>
</comment>